<proteinExistence type="inferred from homology"/>
<evidence type="ECO:0000256" key="3">
    <source>
        <dbReference type="ARBA" id="ARBA00022475"/>
    </source>
</evidence>
<evidence type="ECO:0000313" key="11">
    <source>
        <dbReference type="Proteomes" id="UP000011021"/>
    </source>
</evidence>
<dbReference type="PANTHER" id="PTHR30574">
    <property type="entry name" value="INNER MEMBRANE PROTEIN YEDE"/>
    <property type="match status" value="1"/>
</dbReference>
<evidence type="ECO:0000256" key="9">
    <source>
        <dbReference type="SAM" id="Phobius"/>
    </source>
</evidence>
<dbReference type="STRING" id="887898.HMPREF0551_0964"/>
<feature type="transmembrane region" description="Helical" evidence="9">
    <location>
        <begin position="59"/>
        <end position="80"/>
    </location>
</feature>
<evidence type="ECO:0000313" key="10">
    <source>
        <dbReference type="EMBL" id="EFV95476.1"/>
    </source>
</evidence>
<feature type="transmembrane region" description="Helical" evidence="9">
    <location>
        <begin position="211"/>
        <end position="231"/>
    </location>
</feature>
<keyword evidence="3" id="KW-1003">Cell membrane</keyword>
<accession>E7RVZ3</accession>
<feature type="transmembrane region" description="Helical" evidence="9">
    <location>
        <begin position="305"/>
        <end position="326"/>
    </location>
</feature>
<comment type="similarity">
    <text evidence="8">Belongs to the TsuA/YedE (TC 9.B.102) family.</text>
</comment>
<dbReference type="Pfam" id="PF04143">
    <property type="entry name" value="Sulf_transp"/>
    <property type="match status" value="1"/>
</dbReference>
<dbReference type="Proteomes" id="UP000011021">
    <property type="component" value="Unassembled WGS sequence"/>
</dbReference>
<evidence type="ECO:0000256" key="5">
    <source>
        <dbReference type="ARBA" id="ARBA00022692"/>
    </source>
</evidence>
<evidence type="ECO:0000256" key="1">
    <source>
        <dbReference type="ARBA" id="ARBA00004429"/>
    </source>
</evidence>
<sequence length="357" mass="36919">MMPSLDLFWATFALGCVFGVAARAGNFCLLRGLRQTLARPEPSDWGEEQAPQGAPALQAFALALAVALVGTQVLAMLGEISLSQVLVVRPRFSPLGALTGGLMFGVGMALAHSCGARALVLLAGGNLRSLWVLLWLGLTAQATMTGVLAPVRQTLQGLLVIEPQGATLPGWLAALGVPESVATVAVTALIVLLLLVYALRRPALRHAPLQWVGALLVGAMVVAGWWISAHIDVDPFEERPLTSLSFISPVAESWLYLQVAVGRELAAAVALVLGVLAGACVTALVSGTARWEGFGSPRRMASSALGGILMGLGGVVAMGCSIGQGLSGLSTLSLASMPAAFGIVLGALCVLQWGRRY</sequence>
<keyword evidence="11" id="KW-1185">Reference proteome</keyword>
<keyword evidence="6 9" id="KW-1133">Transmembrane helix</keyword>
<organism evidence="10 11">
    <name type="scientific">Lautropia mirabilis ATCC 51599</name>
    <dbReference type="NCBI Taxonomy" id="887898"/>
    <lineage>
        <taxon>Bacteria</taxon>
        <taxon>Pseudomonadati</taxon>
        <taxon>Pseudomonadota</taxon>
        <taxon>Betaproteobacteria</taxon>
        <taxon>Burkholderiales</taxon>
        <taxon>Burkholderiaceae</taxon>
        <taxon>Lautropia</taxon>
    </lineage>
</organism>
<name>E7RVZ3_9BURK</name>
<evidence type="ECO:0000256" key="7">
    <source>
        <dbReference type="ARBA" id="ARBA00023136"/>
    </source>
</evidence>
<reference evidence="10 11" key="1">
    <citation type="submission" date="2010-12" db="EMBL/GenBank/DDBJ databases">
        <authorList>
            <person name="Muzny D."/>
            <person name="Qin X."/>
            <person name="Deng J."/>
            <person name="Jiang H."/>
            <person name="Liu Y."/>
            <person name="Qu J."/>
            <person name="Song X.-Z."/>
            <person name="Zhang L."/>
            <person name="Thornton R."/>
            <person name="Coyle M."/>
            <person name="Francisco L."/>
            <person name="Jackson L."/>
            <person name="Javaid M."/>
            <person name="Korchina V."/>
            <person name="Kovar C."/>
            <person name="Mata R."/>
            <person name="Mathew T."/>
            <person name="Ngo R."/>
            <person name="Nguyen L."/>
            <person name="Nguyen N."/>
            <person name="Okwuonu G."/>
            <person name="Ongeri F."/>
            <person name="Pham C."/>
            <person name="Simmons D."/>
            <person name="Wilczek-Boney K."/>
            <person name="Hale W."/>
            <person name="Jakkamsetti A."/>
            <person name="Pham P."/>
            <person name="Ruth R."/>
            <person name="San Lucas F."/>
            <person name="Warren J."/>
            <person name="Zhang J."/>
            <person name="Zhao Z."/>
            <person name="Zhou C."/>
            <person name="Zhu D."/>
            <person name="Lee S."/>
            <person name="Bess C."/>
            <person name="Blankenburg K."/>
            <person name="Forbes L."/>
            <person name="Fu Q."/>
            <person name="Gubbala S."/>
            <person name="Hirani K."/>
            <person name="Jayaseelan J.C."/>
            <person name="Lara F."/>
            <person name="Munidasa M."/>
            <person name="Palculict T."/>
            <person name="Patil S."/>
            <person name="Pu L.-L."/>
            <person name="Saada N."/>
            <person name="Tang L."/>
            <person name="Weissenberger G."/>
            <person name="Zhu Y."/>
            <person name="Hemphill L."/>
            <person name="Shang Y."/>
            <person name="Youmans B."/>
            <person name="Ayvaz T."/>
            <person name="Ross M."/>
            <person name="Santibanez J."/>
            <person name="Aqrawi P."/>
            <person name="Gross S."/>
            <person name="Joshi V."/>
            <person name="Fowler G."/>
            <person name="Nazareth L."/>
            <person name="Reid J."/>
            <person name="Worley K."/>
            <person name="Petrosino J."/>
            <person name="Highlander S."/>
            <person name="Gibbs R."/>
        </authorList>
    </citation>
    <scope>NUCLEOTIDE SEQUENCE [LARGE SCALE GENOMIC DNA]</scope>
    <source>
        <strain evidence="10 11">ATCC 51599</strain>
    </source>
</reference>
<evidence type="ECO:0000256" key="6">
    <source>
        <dbReference type="ARBA" id="ARBA00022989"/>
    </source>
</evidence>
<dbReference type="eggNOG" id="COG2391">
    <property type="taxonomic scope" value="Bacteria"/>
</dbReference>
<dbReference type="HOGENOM" id="CLU_050656_2_0_4"/>
<protein>
    <submittedName>
        <fullName evidence="10">YeeE/YedE family protein</fullName>
    </submittedName>
</protein>
<keyword evidence="5 9" id="KW-0812">Transmembrane</keyword>
<dbReference type="GO" id="GO:0005886">
    <property type="term" value="C:plasma membrane"/>
    <property type="evidence" value="ECO:0007669"/>
    <property type="project" value="UniProtKB-SubCell"/>
</dbReference>
<feature type="transmembrane region" description="Helical" evidence="9">
    <location>
        <begin position="181"/>
        <end position="199"/>
    </location>
</feature>
<dbReference type="AlphaFoldDB" id="E7RVZ3"/>
<dbReference type="InterPro" id="IPR007272">
    <property type="entry name" value="Sulf_transp_TsuA/YedE"/>
</dbReference>
<dbReference type="PANTHER" id="PTHR30574:SF1">
    <property type="entry name" value="SULPHUR TRANSPORT DOMAIN-CONTAINING PROTEIN"/>
    <property type="match status" value="1"/>
</dbReference>
<comment type="subcellular location">
    <subcellularLocation>
        <location evidence="1">Cell inner membrane</location>
        <topology evidence="1">Multi-pass membrane protein</topology>
    </subcellularLocation>
</comment>
<keyword evidence="2" id="KW-0813">Transport</keyword>
<evidence type="ECO:0000256" key="2">
    <source>
        <dbReference type="ARBA" id="ARBA00022448"/>
    </source>
</evidence>
<comment type="caution">
    <text evidence="10">The sequence shown here is derived from an EMBL/GenBank/DDBJ whole genome shotgun (WGS) entry which is preliminary data.</text>
</comment>
<keyword evidence="4" id="KW-0997">Cell inner membrane</keyword>
<dbReference type="RefSeq" id="WP_005673163.1">
    <property type="nucleotide sequence ID" value="NZ_CP146288.1"/>
</dbReference>
<feature type="transmembrane region" description="Helical" evidence="9">
    <location>
        <begin position="265"/>
        <end position="285"/>
    </location>
</feature>
<dbReference type="EMBL" id="AEQP01000003">
    <property type="protein sequence ID" value="EFV95476.1"/>
    <property type="molecule type" value="Genomic_DNA"/>
</dbReference>
<gene>
    <name evidence="10" type="ORF">HMPREF0551_0964</name>
</gene>
<feature type="transmembrane region" description="Helical" evidence="9">
    <location>
        <begin position="131"/>
        <end position="151"/>
    </location>
</feature>
<evidence type="ECO:0000256" key="8">
    <source>
        <dbReference type="ARBA" id="ARBA00035655"/>
    </source>
</evidence>
<feature type="transmembrane region" description="Helical" evidence="9">
    <location>
        <begin position="92"/>
        <end position="111"/>
    </location>
</feature>
<feature type="transmembrane region" description="Helical" evidence="9">
    <location>
        <begin position="332"/>
        <end position="351"/>
    </location>
</feature>
<evidence type="ECO:0000256" key="4">
    <source>
        <dbReference type="ARBA" id="ARBA00022519"/>
    </source>
</evidence>
<keyword evidence="7 9" id="KW-0472">Membrane</keyword>